<evidence type="ECO:0000313" key="3">
    <source>
        <dbReference type="EMBL" id="TCP60700.1"/>
    </source>
</evidence>
<dbReference type="InterPro" id="IPR042047">
    <property type="entry name" value="SleB_dom1"/>
</dbReference>
<dbReference type="InterPro" id="IPR011105">
    <property type="entry name" value="Cell_wall_hydrolase_SleB"/>
</dbReference>
<protein>
    <submittedName>
        <fullName evidence="3">Cell wall hydrolase</fullName>
    </submittedName>
</protein>
<gene>
    <name evidence="3" type="ORF">EV663_10858</name>
</gene>
<keyword evidence="1" id="KW-1133">Transmembrane helix</keyword>
<organism evidence="3 4">
    <name type="scientific">Rhodovulum bhavnagarense</name>
    <dbReference type="NCBI Taxonomy" id="992286"/>
    <lineage>
        <taxon>Bacteria</taxon>
        <taxon>Pseudomonadati</taxon>
        <taxon>Pseudomonadota</taxon>
        <taxon>Alphaproteobacteria</taxon>
        <taxon>Rhodobacterales</taxon>
        <taxon>Paracoccaceae</taxon>
        <taxon>Rhodovulum</taxon>
    </lineage>
</organism>
<dbReference type="Gene3D" id="1.10.10.2520">
    <property type="entry name" value="Cell wall hydrolase SleB, domain 1"/>
    <property type="match status" value="1"/>
</dbReference>
<dbReference type="EMBL" id="SLXU01000008">
    <property type="protein sequence ID" value="TCP60700.1"/>
    <property type="molecule type" value="Genomic_DNA"/>
</dbReference>
<keyword evidence="3" id="KW-0378">Hydrolase</keyword>
<dbReference type="AlphaFoldDB" id="A0A4R2RBI4"/>
<dbReference type="Pfam" id="PF07486">
    <property type="entry name" value="Hydrolase_2"/>
    <property type="match status" value="1"/>
</dbReference>
<sequence>MYCCIFVARVDFSSQKPYVCAAWPRPCVPKLWGFIMLSSVRLAGLAGLVAVFASAAPADMTGSQSNDPTAMLGDNLTRLLKTESAAMQRLGSHRLTRLATTPRAADAPTYSLAWVDAQPLAKGGKEWQCLTEALYFEARGESVQGQFAVAEVILNRVASAAYPDTVCDVVHQGTGKRYQCQFTYTCDGHAEVINEPATYRRLGKIARAMLDGAPRKLTGGATHYHTTAVHPGWANRLPRTATIGVHHFYRQASAAN</sequence>
<evidence type="ECO:0000259" key="2">
    <source>
        <dbReference type="Pfam" id="PF07486"/>
    </source>
</evidence>
<comment type="caution">
    <text evidence="3">The sequence shown here is derived from an EMBL/GenBank/DDBJ whole genome shotgun (WGS) entry which is preliminary data.</text>
</comment>
<feature type="domain" description="Cell wall hydrolase SleB" evidence="2">
    <location>
        <begin position="140"/>
        <end position="249"/>
    </location>
</feature>
<dbReference type="Proteomes" id="UP000295050">
    <property type="component" value="Unassembled WGS sequence"/>
</dbReference>
<proteinExistence type="predicted"/>
<dbReference type="GO" id="GO:0016787">
    <property type="term" value="F:hydrolase activity"/>
    <property type="evidence" value="ECO:0007669"/>
    <property type="project" value="UniProtKB-KW"/>
</dbReference>
<keyword evidence="4" id="KW-1185">Reference proteome</keyword>
<keyword evidence="1" id="KW-0812">Transmembrane</keyword>
<keyword evidence="1" id="KW-0472">Membrane</keyword>
<evidence type="ECO:0000256" key="1">
    <source>
        <dbReference type="SAM" id="Phobius"/>
    </source>
</evidence>
<evidence type="ECO:0000313" key="4">
    <source>
        <dbReference type="Proteomes" id="UP000295050"/>
    </source>
</evidence>
<reference evidence="3 4" key="1">
    <citation type="submission" date="2019-03" db="EMBL/GenBank/DDBJ databases">
        <title>Genomic Encyclopedia of Type Strains, Phase IV (KMG-IV): sequencing the most valuable type-strain genomes for metagenomic binning, comparative biology and taxonomic classification.</title>
        <authorList>
            <person name="Goeker M."/>
        </authorList>
    </citation>
    <scope>NUCLEOTIDE SEQUENCE [LARGE SCALE GENOMIC DNA]</scope>
    <source>
        <strain evidence="3 4">DSM 24766</strain>
    </source>
</reference>
<name>A0A4R2RBI4_9RHOB</name>
<feature type="transmembrane region" description="Helical" evidence="1">
    <location>
        <begin position="31"/>
        <end position="53"/>
    </location>
</feature>
<accession>A0A4R2RBI4</accession>